<dbReference type="RefSeq" id="WP_105987987.1">
    <property type="nucleotide sequence ID" value="NZ_POST01000003.1"/>
</dbReference>
<evidence type="ECO:0000313" key="2">
    <source>
        <dbReference type="EMBL" id="TPR14262.1"/>
    </source>
</evidence>
<feature type="chain" id="PRO_5045503416" evidence="1">
    <location>
        <begin position="29"/>
        <end position="190"/>
    </location>
</feature>
<dbReference type="EMBL" id="QUAM01000003">
    <property type="protein sequence ID" value="TPR14262.1"/>
    <property type="molecule type" value="Genomic_DNA"/>
</dbReference>
<protein>
    <submittedName>
        <fullName evidence="2">Uncharacterized protein</fullName>
    </submittedName>
</protein>
<evidence type="ECO:0000256" key="1">
    <source>
        <dbReference type="SAM" id="SignalP"/>
    </source>
</evidence>
<feature type="signal peptide" evidence="1">
    <location>
        <begin position="1"/>
        <end position="28"/>
    </location>
</feature>
<reference evidence="2 3" key="1">
    <citation type="submission" date="2018-08" db="EMBL/GenBank/DDBJ databases">
        <title>Comparative genomics of wild bee and flower associated Lactobacillus reveals potential adaptation to the bee host.</title>
        <authorList>
            <person name="Vuong H.Q."/>
            <person name="Mcfrederick Q.S."/>
        </authorList>
    </citation>
    <scope>NUCLEOTIDE SEQUENCE [LARGE SCALE GENOMIC DNA]</scope>
    <source>
        <strain evidence="2 3">HV_04</strain>
    </source>
</reference>
<sequence>MKINKKFTLLSLILALMFSFVLTSNVHASTNGGWRKGNPKVLVRKGGWQTNYMKHGGNKKSKFKFEQPGYNRTFTLFTKERGYNPLTINYNLKKKEIGSGIPYSAIAGMNPHYKYIGHNYYIIKAGAMPDKHHSAMYYEFNDDGMAGVTNLVKVHDKNHISIWSFYSNKPKNNKVNSKKSYEGYFIYNNK</sequence>
<evidence type="ECO:0000313" key="3">
    <source>
        <dbReference type="Proteomes" id="UP000767392"/>
    </source>
</evidence>
<name>A0ABY2YSS4_9LACO</name>
<comment type="caution">
    <text evidence="2">The sequence shown here is derived from an EMBL/GenBank/DDBJ whole genome shotgun (WGS) entry which is preliminary data.</text>
</comment>
<dbReference type="Proteomes" id="UP000767392">
    <property type="component" value="Unassembled WGS sequence"/>
</dbReference>
<gene>
    <name evidence="2" type="ORF">DY048_04765</name>
</gene>
<proteinExistence type="predicted"/>
<keyword evidence="1" id="KW-0732">Signal</keyword>
<keyword evidence="3" id="KW-1185">Reference proteome</keyword>
<accession>A0ABY2YSS4</accession>
<organism evidence="2 3">
    <name type="scientific">Apilactobacillus timberlakei</name>
    <dbReference type="NCBI Taxonomy" id="2008380"/>
    <lineage>
        <taxon>Bacteria</taxon>
        <taxon>Bacillati</taxon>
        <taxon>Bacillota</taxon>
        <taxon>Bacilli</taxon>
        <taxon>Lactobacillales</taxon>
        <taxon>Lactobacillaceae</taxon>
        <taxon>Apilactobacillus</taxon>
    </lineage>
</organism>